<keyword evidence="3" id="KW-1185">Reference proteome</keyword>
<proteinExistence type="predicted"/>
<comment type="caution">
    <text evidence="2">The sequence shown here is derived from an EMBL/GenBank/DDBJ whole genome shotgun (WGS) entry which is preliminary data.</text>
</comment>
<dbReference type="eggNOG" id="ENOG502RMT1">
    <property type="taxonomic scope" value="Eukaryota"/>
</dbReference>
<evidence type="ECO:0000313" key="3">
    <source>
        <dbReference type="Proteomes" id="UP000011777"/>
    </source>
</evidence>
<protein>
    <submittedName>
        <fullName evidence="2">Uncharacterized protein</fullName>
    </submittedName>
</protein>
<evidence type="ECO:0000256" key="1">
    <source>
        <dbReference type="SAM" id="MobiDB-lite"/>
    </source>
</evidence>
<dbReference type="AlphaFoldDB" id="M3K6P8"/>
<feature type="region of interest" description="Disordered" evidence="1">
    <location>
        <begin position="62"/>
        <end position="123"/>
    </location>
</feature>
<dbReference type="EMBL" id="AOGT01000200">
    <property type="protein sequence ID" value="EMG50509.1"/>
    <property type="molecule type" value="Genomic_DNA"/>
</dbReference>
<name>M3K6P8_CANMX</name>
<feature type="compositionally biased region" description="Acidic residues" evidence="1">
    <location>
        <begin position="88"/>
        <end position="119"/>
    </location>
</feature>
<accession>M3K6P8</accession>
<dbReference type="OMA" id="NFADHYQ"/>
<gene>
    <name evidence="2" type="ORF">G210_2600</name>
</gene>
<organism evidence="2 3">
    <name type="scientific">Candida maltosa (strain Xu316)</name>
    <name type="common">Yeast</name>
    <dbReference type="NCBI Taxonomy" id="1245528"/>
    <lineage>
        <taxon>Eukaryota</taxon>
        <taxon>Fungi</taxon>
        <taxon>Dikarya</taxon>
        <taxon>Ascomycota</taxon>
        <taxon>Saccharomycotina</taxon>
        <taxon>Pichiomycetes</taxon>
        <taxon>Debaryomycetaceae</taxon>
        <taxon>Candida/Lodderomyces clade</taxon>
        <taxon>Candida</taxon>
    </lineage>
</organism>
<evidence type="ECO:0000313" key="2">
    <source>
        <dbReference type="EMBL" id="EMG50509.1"/>
    </source>
</evidence>
<dbReference type="HOGENOM" id="CLU_135158_0_0_1"/>
<reference evidence="2 3" key="1">
    <citation type="submission" date="2013-02" db="EMBL/GenBank/DDBJ databases">
        <title>Genome sequence of Candida maltosa Xu316, a potential industrial strain for xylitol and ethanol production.</title>
        <authorList>
            <person name="Yu J."/>
            <person name="Wang Q."/>
            <person name="Geng X."/>
            <person name="Bao W."/>
            <person name="He P."/>
            <person name="Cai J."/>
        </authorList>
    </citation>
    <scope>NUCLEOTIDE SEQUENCE [LARGE SCALE GENOMIC DNA]</scope>
    <source>
        <strain evidence="3">Xu316</strain>
    </source>
</reference>
<dbReference type="Proteomes" id="UP000011777">
    <property type="component" value="Unassembled WGS sequence"/>
</dbReference>
<sequence length="137" mass="15379">MGPFPLSVKLALGVGTFIGATIAVVNNKEVLYETAENFFNKGAQYCRERLEEVKVANAKHFADQYQDDELNDESVGRSTGSHLRNESDYEDVSTPETSDFSEIDTDFHDDDDEDDDDNDEKNIIFDINKDVDTASLD</sequence>
<dbReference type="OrthoDB" id="4019199at2759"/>